<feature type="region of interest" description="Disordered" evidence="1">
    <location>
        <begin position="48"/>
        <end position="67"/>
    </location>
</feature>
<reference evidence="2 3" key="1">
    <citation type="submission" date="2016-12" db="EMBL/GenBank/DDBJ databases">
        <title>Draft genome sequence of Fusarium oxysporum causing rot on Narcissus.</title>
        <authorList>
            <person name="Armitage A.D."/>
            <person name="Taylor A."/>
            <person name="Clarkson J.P."/>
            <person name="Harrison R.J."/>
            <person name="Jackson A.C."/>
        </authorList>
    </citation>
    <scope>NUCLEOTIDE SEQUENCE [LARGE SCALE GENOMIC DNA]</scope>
    <source>
        <strain evidence="2 3">N139</strain>
    </source>
</reference>
<evidence type="ECO:0000313" key="2">
    <source>
        <dbReference type="EMBL" id="RYC79878.1"/>
    </source>
</evidence>
<feature type="compositionally biased region" description="Polar residues" evidence="1">
    <location>
        <begin position="20"/>
        <end position="33"/>
    </location>
</feature>
<organism evidence="2 3">
    <name type="scientific">Fusarium oxysporum f. sp. narcissi</name>
    <dbReference type="NCBI Taxonomy" id="451672"/>
    <lineage>
        <taxon>Eukaryota</taxon>
        <taxon>Fungi</taxon>
        <taxon>Dikarya</taxon>
        <taxon>Ascomycota</taxon>
        <taxon>Pezizomycotina</taxon>
        <taxon>Sordariomycetes</taxon>
        <taxon>Hypocreomycetidae</taxon>
        <taxon>Hypocreales</taxon>
        <taxon>Nectriaceae</taxon>
        <taxon>Fusarium</taxon>
        <taxon>Fusarium oxysporum species complex</taxon>
    </lineage>
</organism>
<evidence type="ECO:0000313" key="3">
    <source>
        <dbReference type="Proteomes" id="UP000290540"/>
    </source>
</evidence>
<dbReference type="EMBL" id="MQTW01000492">
    <property type="protein sequence ID" value="RYC79878.1"/>
    <property type="molecule type" value="Genomic_DNA"/>
</dbReference>
<evidence type="ECO:0000256" key="1">
    <source>
        <dbReference type="SAM" id="MobiDB-lite"/>
    </source>
</evidence>
<sequence>MGSSQTSLGRRKRGSRSPDKSNNITNTTATRSTGPYDRAFQQHLIDHNIFPPGYEYPDGHEPSEPDDNIDEIRQALERPRASLSPSRFSKDDFKRFKRADDHATKESRVTASVIPIIEGDPGDTKCIASDISFTNLDHLSVPSLISTMEPDPNSYIKKYAEHSTITLFPRHRMIFLSFQTTLLK</sequence>
<feature type="region of interest" description="Disordered" evidence="1">
    <location>
        <begin position="1"/>
        <end position="38"/>
    </location>
</feature>
<protein>
    <submittedName>
        <fullName evidence="2">Uncharacterized protein</fullName>
    </submittedName>
</protein>
<name>A0A4Q2V5F4_FUSOX</name>
<dbReference type="Proteomes" id="UP000290540">
    <property type="component" value="Unassembled WGS sequence"/>
</dbReference>
<proteinExistence type="predicted"/>
<comment type="caution">
    <text evidence="2">The sequence shown here is derived from an EMBL/GenBank/DDBJ whole genome shotgun (WGS) entry which is preliminary data.</text>
</comment>
<gene>
    <name evidence="2" type="ORF">BFJ63_vAg17236</name>
</gene>
<dbReference type="AlphaFoldDB" id="A0A4Q2V5F4"/>
<accession>A0A4Q2V5F4</accession>